<dbReference type="GO" id="GO:0016491">
    <property type="term" value="F:oxidoreductase activity"/>
    <property type="evidence" value="ECO:0007669"/>
    <property type="project" value="InterPro"/>
</dbReference>
<dbReference type="AlphaFoldDB" id="A0A1Z4BTP8"/>
<feature type="domain" description="Cytochrome c" evidence="22">
    <location>
        <begin position="277"/>
        <end position="355"/>
    </location>
</feature>
<evidence type="ECO:0000256" key="18">
    <source>
        <dbReference type="RuleBase" id="RU004024"/>
    </source>
</evidence>
<dbReference type="PROSITE" id="PS50999">
    <property type="entry name" value="COX2_TM"/>
    <property type="match status" value="1"/>
</dbReference>
<dbReference type="GO" id="GO:0020037">
    <property type="term" value="F:heme binding"/>
    <property type="evidence" value="ECO:0007669"/>
    <property type="project" value="InterPro"/>
</dbReference>
<feature type="transmembrane region" description="Helical" evidence="19">
    <location>
        <begin position="88"/>
        <end position="106"/>
    </location>
</feature>
<protein>
    <recommendedName>
        <fullName evidence="18">Cytochrome c oxidase subunit 2</fullName>
        <ecNumber evidence="18">7.1.1.9</ecNumber>
    </recommendedName>
</protein>
<keyword evidence="12 18" id="KW-0186">Copper</keyword>
<keyword evidence="4 16" id="KW-0349">Heme</keyword>
<proteinExistence type="inferred from homology"/>
<dbReference type="EMBL" id="CP022129">
    <property type="protein sequence ID" value="ASF44589.1"/>
    <property type="molecule type" value="Genomic_DNA"/>
</dbReference>
<evidence type="ECO:0000259" key="20">
    <source>
        <dbReference type="PROSITE" id="PS50857"/>
    </source>
</evidence>
<evidence type="ECO:0000256" key="5">
    <source>
        <dbReference type="ARBA" id="ARBA00022660"/>
    </source>
</evidence>
<dbReference type="OrthoDB" id="9781261at2"/>
<dbReference type="KEGG" id="mpsy:CEK71_00070"/>
<dbReference type="InterPro" id="IPR001505">
    <property type="entry name" value="Copper_CuA"/>
</dbReference>
<keyword evidence="13 19" id="KW-0472">Membrane</keyword>
<evidence type="ECO:0000259" key="21">
    <source>
        <dbReference type="PROSITE" id="PS50999"/>
    </source>
</evidence>
<dbReference type="NCBIfam" id="TIGR02866">
    <property type="entry name" value="CoxB"/>
    <property type="match status" value="1"/>
</dbReference>
<dbReference type="InterPro" id="IPR002429">
    <property type="entry name" value="CcO_II-like_C"/>
</dbReference>
<dbReference type="PANTHER" id="PTHR22888:SF9">
    <property type="entry name" value="CYTOCHROME C OXIDASE SUBUNIT 2"/>
    <property type="match status" value="1"/>
</dbReference>
<feature type="transmembrane region" description="Helical" evidence="19">
    <location>
        <begin position="47"/>
        <end position="67"/>
    </location>
</feature>
<dbReference type="Gene3D" id="1.10.760.10">
    <property type="entry name" value="Cytochrome c-like domain"/>
    <property type="match status" value="2"/>
</dbReference>
<dbReference type="InterPro" id="IPR014222">
    <property type="entry name" value="Cyt_c_oxidase_su2"/>
</dbReference>
<dbReference type="Gene3D" id="2.60.40.420">
    <property type="entry name" value="Cupredoxins - blue copper proteins"/>
    <property type="match status" value="1"/>
</dbReference>
<evidence type="ECO:0000256" key="4">
    <source>
        <dbReference type="ARBA" id="ARBA00022617"/>
    </source>
</evidence>
<evidence type="ECO:0000256" key="13">
    <source>
        <dbReference type="ARBA" id="ARBA00023136"/>
    </source>
</evidence>
<name>A0A1Z4BTP8_9GAMM</name>
<evidence type="ECO:0000256" key="9">
    <source>
        <dbReference type="ARBA" id="ARBA00022982"/>
    </source>
</evidence>
<dbReference type="PANTHER" id="PTHR22888">
    <property type="entry name" value="CYTOCHROME C OXIDASE, SUBUNIT II"/>
    <property type="match status" value="1"/>
</dbReference>
<dbReference type="GO" id="GO:0042773">
    <property type="term" value="P:ATP synthesis coupled electron transport"/>
    <property type="evidence" value="ECO:0007669"/>
    <property type="project" value="TreeGrafter"/>
</dbReference>
<evidence type="ECO:0000256" key="12">
    <source>
        <dbReference type="ARBA" id="ARBA00023008"/>
    </source>
</evidence>
<keyword evidence="6 17" id="KW-0812">Transmembrane</keyword>
<dbReference type="InterPro" id="IPR036909">
    <property type="entry name" value="Cyt_c-like_dom_sf"/>
</dbReference>
<dbReference type="SUPFAM" id="SSF46626">
    <property type="entry name" value="Cytochrome c"/>
    <property type="match status" value="1"/>
</dbReference>
<keyword evidence="3 17" id="KW-0813">Transport</keyword>
<evidence type="ECO:0000256" key="19">
    <source>
        <dbReference type="SAM" id="Phobius"/>
    </source>
</evidence>
<dbReference type="GO" id="GO:0004129">
    <property type="term" value="F:cytochrome-c oxidase activity"/>
    <property type="evidence" value="ECO:0007669"/>
    <property type="project" value="UniProtKB-EC"/>
</dbReference>
<comment type="cofactor">
    <cofactor evidence="18">
        <name>Cu cation</name>
        <dbReference type="ChEBI" id="CHEBI:23378"/>
    </cofactor>
    <text evidence="18">Binds a copper A center.</text>
</comment>
<feature type="domain" description="Cytochrome c" evidence="22">
    <location>
        <begin position="401"/>
        <end position="479"/>
    </location>
</feature>
<dbReference type="SUPFAM" id="SSF49503">
    <property type="entry name" value="Cupredoxins"/>
    <property type="match status" value="1"/>
</dbReference>
<keyword evidence="5 17" id="KW-0679">Respiratory chain</keyword>
<dbReference type="InterPro" id="IPR045187">
    <property type="entry name" value="CcO_II"/>
</dbReference>
<dbReference type="InterPro" id="IPR036257">
    <property type="entry name" value="Cyt_c_oxidase_su2_TM_sf"/>
</dbReference>
<evidence type="ECO:0000313" key="24">
    <source>
        <dbReference type="Proteomes" id="UP000197019"/>
    </source>
</evidence>
<dbReference type="InterPro" id="IPR011759">
    <property type="entry name" value="Cyt_c_oxidase_su2_TM_dom"/>
</dbReference>
<feature type="domain" description="Cytochrome oxidase subunit II copper A binding" evidence="20">
    <location>
        <begin position="117"/>
        <end position="259"/>
    </location>
</feature>
<evidence type="ECO:0000256" key="7">
    <source>
        <dbReference type="ARBA" id="ARBA00022723"/>
    </source>
</evidence>
<evidence type="ECO:0000259" key="22">
    <source>
        <dbReference type="PROSITE" id="PS51007"/>
    </source>
</evidence>
<evidence type="ECO:0000256" key="2">
    <source>
        <dbReference type="ARBA" id="ARBA00007866"/>
    </source>
</evidence>
<evidence type="ECO:0000256" key="10">
    <source>
        <dbReference type="ARBA" id="ARBA00022989"/>
    </source>
</evidence>
<evidence type="ECO:0000256" key="14">
    <source>
        <dbReference type="ARBA" id="ARBA00024688"/>
    </source>
</evidence>
<feature type="domain" description="Cytochrome oxidase subunit II transmembrane region profile" evidence="21">
    <location>
        <begin position="21"/>
        <end position="116"/>
    </location>
</feature>
<organism evidence="23 24">
    <name type="scientific">Methylovulum psychrotolerans</name>
    <dbReference type="NCBI Taxonomy" id="1704499"/>
    <lineage>
        <taxon>Bacteria</taxon>
        <taxon>Pseudomonadati</taxon>
        <taxon>Pseudomonadota</taxon>
        <taxon>Gammaproteobacteria</taxon>
        <taxon>Methylococcales</taxon>
        <taxon>Methylococcaceae</taxon>
        <taxon>Methylovulum</taxon>
    </lineage>
</organism>
<evidence type="ECO:0000256" key="15">
    <source>
        <dbReference type="ARBA" id="ARBA00047816"/>
    </source>
</evidence>
<reference evidence="23 24" key="1">
    <citation type="submission" date="2017-06" db="EMBL/GenBank/DDBJ databases">
        <title>Genome Sequencing of the methanotroph Methylovulum psychrotolerants str. HV10-M2 isolated from a high-altitude environment.</title>
        <authorList>
            <person name="Mateos-Rivera A."/>
        </authorList>
    </citation>
    <scope>NUCLEOTIDE SEQUENCE [LARGE SCALE GENOMIC DNA]</scope>
    <source>
        <strain evidence="23 24">HV10_M2</strain>
    </source>
</reference>
<accession>A0A1Z4BTP8</accession>
<dbReference type="InterPro" id="IPR008972">
    <property type="entry name" value="Cupredoxin"/>
</dbReference>
<keyword evidence="7 16" id="KW-0479">Metal-binding</keyword>
<evidence type="ECO:0000256" key="17">
    <source>
        <dbReference type="RuleBase" id="RU000456"/>
    </source>
</evidence>
<evidence type="ECO:0000313" key="23">
    <source>
        <dbReference type="EMBL" id="ASF44589.1"/>
    </source>
</evidence>
<evidence type="ECO:0000256" key="1">
    <source>
        <dbReference type="ARBA" id="ARBA00004141"/>
    </source>
</evidence>
<dbReference type="Pfam" id="PF00116">
    <property type="entry name" value="COX2"/>
    <property type="match status" value="1"/>
</dbReference>
<keyword evidence="24" id="KW-1185">Reference proteome</keyword>
<comment type="subcellular location">
    <subcellularLocation>
        <location evidence="17">Cell membrane</location>
        <topology evidence="17">Multi-pass membrane protein</topology>
    </subcellularLocation>
    <subcellularLocation>
        <location evidence="1">Membrane</location>
        <topology evidence="1">Multi-pass membrane protein</topology>
    </subcellularLocation>
</comment>
<dbReference type="PROSITE" id="PS00078">
    <property type="entry name" value="COX2"/>
    <property type="match status" value="1"/>
</dbReference>
<evidence type="ECO:0000256" key="11">
    <source>
        <dbReference type="ARBA" id="ARBA00023004"/>
    </source>
</evidence>
<keyword evidence="11 16" id="KW-0408">Iron</keyword>
<gene>
    <name evidence="23" type="primary">coxB</name>
    <name evidence="23" type="ORF">CEK71_00070</name>
</gene>
<evidence type="ECO:0000256" key="6">
    <source>
        <dbReference type="ARBA" id="ARBA00022692"/>
    </source>
</evidence>
<dbReference type="EC" id="7.1.1.9" evidence="18"/>
<dbReference type="PRINTS" id="PR01166">
    <property type="entry name" value="CYCOXIDASEII"/>
</dbReference>
<keyword evidence="9 17" id="KW-0249">Electron transport</keyword>
<dbReference type="Proteomes" id="UP000197019">
    <property type="component" value="Chromosome"/>
</dbReference>
<dbReference type="PROSITE" id="PS50857">
    <property type="entry name" value="COX2_CUA"/>
    <property type="match status" value="1"/>
</dbReference>
<dbReference type="GO" id="GO:0005507">
    <property type="term" value="F:copper ion binding"/>
    <property type="evidence" value="ECO:0007669"/>
    <property type="project" value="InterPro"/>
</dbReference>
<keyword evidence="8" id="KW-1278">Translocase</keyword>
<dbReference type="PROSITE" id="PS51007">
    <property type="entry name" value="CYTC"/>
    <property type="match status" value="2"/>
</dbReference>
<dbReference type="Pfam" id="PF02790">
    <property type="entry name" value="COX2_TM"/>
    <property type="match status" value="1"/>
</dbReference>
<comment type="catalytic activity">
    <reaction evidence="15 18">
        <text>4 Fe(II)-[cytochrome c] + O2 + 8 H(+)(in) = 4 Fe(III)-[cytochrome c] + 2 H2O + 4 H(+)(out)</text>
        <dbReference type="Rhea" id="RHEA:11436"/>
        <dbReference type="Rhea" id="RHEA-COMP:10350"/>
        <dbReference type="Rhea" id="RHEA-COMP:14399"/>
        <dbReference type="ChEBI" id="CHEBI:15377"/>
        <dbReference type="ChEBI" id="CHEBI:15378"/>
        <dbReference type="ChEBI" id="CHEBI:15379"/>
        <dbReference type="ChEBI" id="CHEBI:29033"/>
        <dbReference type="ChEBI" id="CHEBI:29034"/>
        <dbReference type="EC" id="7.1.1.9"/>
    </reaction>
</comment>
<comment type="function">
    <text evidence="14 18">Subunits I and II form the functional core of the enzyme complex. Electrons originating in cytochrome c are transferred via heme a and Cu(A) to the binuclear center formed by heme a3 and Cu(B).</text>
</comment>
<dbReference type="SUPFAM" id="SSF81464">
    <property type="entry name" value="Cytochrome c oxidase subunit II-like, transmembrane region"/>
    <property type="match status" value="1"/>
</dbReference>
<dbReference type="Gene3D" id="1.10.287.90">
    <property type="match status" value="1"/>
</dbReference>
<dbReference type="GO" id="GO:0005886">
    <property type="term" value="C:plasma membrane"/>
    <property type="evidence" value="ECO:0007669"/>
    <property type="project" value="UniProtKB-SubCell"/>
</dbReference>
<comment type="similarity">
    <text evidence="2 17">Belongs to the cytochrome c oxidase subunit 2 family.</text>
</comment>
<evidence type="ECO:0000256" key="8">
    <source>
        <dbReference type="ARBA" id="ARBA00022967"/>
    </source>
</evidence>
<dbReference type="Pfam" id="PF13442">
    <property type="entry name" value="Cytochrome_CBB3"/>
    <property type="match status" value="2"/>
</dbReference>
<evidence type="ECO:0000256" key="3">
    <source>
        <dbReference type="ARBA" id="ARBA00022448"/>
    </source>
</evidence>
<sequence>MKNTKQLFAGLILMALGLGTAHAEYTLNLMKGVTKVSNDVYDLHMLILWICVFIGLGVFGTMFYSIYHHRKSKGHKAAQFHENTTVEIIWTIIPTLILVGMAIPATKTLMELDDVQDSEMSIKVTGWQWKWEYDYLDNGIHFFSSLDEASNKARQVHSGIDPRSVPHYLLNVDKPLVVPTKKKIRFVFTAADVIHSWWVPELGWKKDAIPGFINEAWTSVDKPGTYRGQCTELCGKDHGFMPIVVIAMDQPDYDAWVKKTKEDAQKGPDLSDQPRDQLVAKGAAIYAKNCSTCHLPDGKGVPGAFPAIGGSAVVKGDIKAQTNLVLNGKGGMPAFGKMLKADELAQVITYTRNALGNSVGDDIQPKAIQELLPNKAAAAKPEAKAAAPEKAEPIADLSKDELVAAGKAVYESNCASCHQAEGQGMAPMFPALHGSAVVKGDINAQVDLMLNGKGMMPAFGHSLSAKDFAAVVTFTRNSLGNSVNDVIQPSAIQKLQAALPPAQDDE</sequence>
<evidence type="ECO:0000256" key="16">
    <source>
        <dbReference type="PROSITE-ProRule" id="PRU00433"/>
    </source>
</evidence>
<dbReference type="InterPro" id="IPR009056">
    <property type="entry name" value="Cyt_c-like_dom"/>
</dbReference>
<keyword evidence="10 19" id="KW-1133">Transmembrane helix</keyword>